<protein>
    <submittedName>
        <fullName evidence="1">Uncharacterized protein</fullName>
    </submittedName>
</protein>
<accession>A0AA37IY08</accession>
<sequence>MPVQRLRLRFAVIREYQNFSSKLFYFYEGFVNSGRISYSGAFMLSTMLMPQI</sequence>
<evidence type="ECO:0000313" key="1">
    <source>
        <dbReference type="EMBL" id="GJN63702.1"/>
    </source>
</evidence>
<gene>
    <name evidence="1" type="ORF">JCM17207_03270</name>
</gene>
<evidence type="ECO:0000313" key="2">
    <source>
        <dbReference type="Proteomes" id="UP001055185"/>
    </source>
</evidence>
<reference evidence="1" key="1">
    <citation type="journal article" date="2022" name="Int. J. Syst. Evol. Microbiol.">
        <title>Genome-based, phenotypic and chemotaxonomic classification of Faecalibacterium strains: proposal of three novel species Faecalibacterium duncaniae sp. nov., Faecalibacterium hattorii sp. nov. and Faecalibacterium gallinarum sp. nov. .</title>
        <authorList>
            <person name="Sakamoto M."/>
            <person name="Sakurai N."/>
            <person name="Tanno H."/>
            <person name="Iino T."/>
            <person name="Ohkuma M."/>
            <person name="Endo A."/>
        </authorList>
    </citation>
    <scope>NUCLEOTIDE SEQUENCE</scope>
    <source>
        <strain evidence="1">JCM 17207</strain>
    </source>
</reference>
<comment type="caution">
    <text evidence="1">The sequence shown here is derived from an EMBL/GenBank/DDBJ whole genome shotgun (WGS) entry which is preliminary data.</text>
</comment>
<dbReference type="AlphaFoldDB" id="A0AA37IY08"/>
<dbReference type="Proteomes" id="UP001055185">
    <property type="component" value="Unassembled WGS sequence"/>
</dbReference>
<name>A0AA37IY08_9FIRM</name>
<dbReference type="EMBL" id="BQKV01000017">
    <property type="protein sequence ID" value="GJN63702.1"/>
    <property type="molecule type" value="Genomic_DNA"/>
</dbReference>
<organism evidence="1 2">
    <name type="scientific">Faecalibacterium gallinarum</name>
    <dbReference type="NCBI Taxonomy" id="2903556"/>
    <lineage>
        <taxon>Bacteria</taxon>
        <taxon>Bacillati</taxon>
        <taxon>Bacillota</taxon>
        <taxon>Clostridia</taxon>
        <taxon>Eubacteriales</taxon>
        <taxon>Oscillospiraceae</taxon>
        <taxon>Faecalibacterium</taxon>
    </lineage>
</organism>
<proteinExistence type="predicted"/>
<keyword evidence="2" id="KW-1185">Reference proteome</keyword>